<evidence type="ECO:0000313" key="3">
    <source>
        <dbReference type="Proteomes" id="UP001321450"/>
    </source>
</evidence>
<dbReference type="PANTHER" id="PTHR14859:SF15">
    <property type="entry name" value="ENDONUCLEASE_EXONUCLEASE_PHOSPHATASE DOMAIN-CONTAINING PROTEIN"/>
    <property type="match status" value="1"/>
</dbReference>
<dbReference type="GO" id="GO:0003824">
    <property type="term" value="F:catalytic activity"/>
    <property type="evidence" value="ECO:0007669"/>
    <property type="project" value="InterPro"/>
</dbReference>
<dbReference type="SUPFAM" id="SSF56219">
    <property type="entry name" value="DNase I-like"/>
    <property type="match status" value="1"/>
</dbReference>
<name>A0AAU9BYA1_9GAMM</name>
<accession>A0AAU9BYA1</accession>
<evidence type="ECO:0000313" key="2">
    <source>
        <dbReference type="EMBL" id="BCX88715.1"/>
    </source>
</evidence>
<dbReference type="EMBL" id="AP024718">
    <property type="protein sequence ID" value="BCX88715.1"/>
    <property type="molecule type" value="Genomic_DNA"/>
</dbReference>
<dbReference type="InterPro" id="IPR005135">
    <property type="entry name" value="Endo/exonuclease/phosphatase"/>
</dbReference>
<sequence>MTGLRVMTYNIHSCRGSDGQYLPERIAHVIAACRADVVALQEVDVNRRRSQRLDQAHHIAHHLQMGHHFHTTVQVEEERYGIAILSRLPMEPVAAGPLPSRLEPRGVLWVQVTWRGEPWQVLNTHLGLTPAERQRQLRALLTQWLAKPVCRCRSVLCGDFNTHPHSGLCRRLRRHLRDASRQARQRHVHATFPSRLPLVRLDHIFVSPNVAVRRAEVHDTPLSRVASDHLPLVVELEGGESGILSPSRTDDHPA</sequence>
<dbReference type="AlphaFoldDB" id="A0AAU9BYA1"/>
<dbReference type="GO" id="GO:0006506">
    <property type="term" value="P:GPI anchor biosynthetic process"/>
    <property type="evidence" value="ECO:0007669"/>
    <property type="project" value="TreeGrafter"/>
</dbReference>
<dbReference type="Pfam" id="PF03372">
    <property type="entry name" value="Exo_endo_phos"/>
    <property type="match status" value="1"/>
</dbReference>
<dbReference type="InterPro" id="IPR051916">
    <property type="entry name" value="GPI-anchor_lipid_remodeler"/>
</dbReference>
<organism evidence="2 3">
    <name type="scientific">Methylomarinovum tepidoasis</name>
    <dbReference type="NCBI Taxonomy" id="2840183"/>
    <lineage>
        <taxon>Bacteria</taxon>
        <taxon>Pseudomonadati</taxon>
        <taxon>Pseudomonadota</taxon>
        <taxon>Gammaproteobacteria</taxon>
        <taxon>Methylococcales</taxon>
        <taxon>Methylothermaceae</taxon>
        <taxon>Methylomarinovum</taxon>
    </lineage>
</organism>
<dbReference type="Gene3D" id="3.60.10.10">
    <property type="entry name" value="Endonuclease/exonuclease/phosphatase"/>
    <property type="match status" value="1"/>
</dbReference>
<dbReference type="KEGG" id="meiy:MIN45_P1084"/>
<evidence type="ECO:0000259" key="1">
    <source>
        <dbReference type="Pfam" id="PF03372"/>
    </source>
</evidence>
<proteinExistence type="predicted"/>
<dbReference type="Proteomes" id="UP001321450">
    <property type="component" value="Chromosome"/>
</dbReference>
<keyword evidence="3" id="KW-1185">Reference proteome</keyword>
<dbReference type="RefSeq" id="WP_286293960.1">
    <property type="nucleotide sequence ID" value="NZ_AP024718.1"/>
</dbReference>
<dbReference type="InterPro" id="IPR036691">
    <property type="entry name" value="Endo/exonu/phosph_ase_sf"/>
</dbReference>
<feature type="domain" description="Endonuclease/exonuclease/phosphatase" evidence="1">
    <location>
        <begin position="7"/>
        <end position="229"/>
    </location>
</feature>
<dbReference type="GO" id="GO:0016020">
    <property type="term" value="C:membrane"/>
    <property type="evidence" value="ECO:0007669"/>
    <property type="project" value="GOC"/>
</dbReference>
<dbReference type="PANTHER" id="PTHR14859">
    <property type="entry name" value="CALCOFLUOR WHITE HYPERSENSITIVE PROTEIN PRECURSOR"/>
    <property type="match status" value="1"/>
</dbReference>
<protein>
    <recommendedName>
        <fullName evidence="1">Endonuclease/exonuclease/phosphatase domain-containing protein</fullName>
    </recommendedName>
</protein>
<reference evidence="3" key="1">
    <citation type="journal article" date="2024" name="Int. J. Syst. Evol. Microbiol.">
        <title>Methylomarinovum tepidoasis sp. nov., a moderately thermophilic methanotroph of the family Methylothermaceae isolated from a deep-sea hydrothermal field.</title>
        <authorList>
            <person name="Hirayama H."/>
            <person name="Takaki Y."/>
            <person name="Abe M."/>
            <person name="Miyazaki M."/>
            <person name="Uematsu K."/>
            <person name="Matsui Y."/>
            <person name="Takai K."/>
        </authorList>
    </citation>
    <scope>NUCLEOTIDE SEQUENCE [LARGE SCALE GENOMIC DNA]</scope>
    <source>
        <strain evidence="3">IN45</strain>
    </source>
</reference>
<gene>
    <name evidence="2" type="ORF">MIN45_P1084</name>
</gene>